<keyword evidence="2" id="KW-0812">Transmembrane</keyword>
<keyword evidence="4" id="KW-0132">Cell division</keyword>
<dbReference type="GO" id="GO:0051301">
    <property type="term" value="P:cell division"/>
    <property type="evidence" value="ECO:0007669"/>
    <property type="project" value="UniProtKB-KW"/>
</dbReference>
<keyword evidence="2" id="KW-1133">Transmembrane helix</keyword>
<feature type="transmembrane region" description="Helical" evidence="2">
    <location>
        <begin position="12"/>
        <end position="32"/>
    </location>
</feature>
<dbReference type="EMBL" id="BLMI01000036">
    <property type="protein sequence ID" value="GFI40382.1"/>
    <property type="molecule type" value="Genomic_DNA"/>
</dbReference>
<keyword evidence="2" id="KW-0472">Membrane</keyword>
<organism evidence="4 5">
    <name type="scientific">Thomasclavelia cocleata</name>
    <dbReference type="NCBI Taxonomy" id="69824"/>
    <lineage>
        <taxon>Bacteria</taxon>
        <taxon>Bacillati</taxon>
        <taxon>Bacillota</taxon>
        <taxon>Erysipelotrichia</taxon>
        <taxon>Erysipelotrichales</taxon>
        <taxon>Coprobacillaceae</taxon>
        <taxon>Thomasclavelia</taxon>
    </lineage>
</organism>
<evidence type="ECO:0000313" key="5">
    <source>
        <dbReference type="Proteomes" id="UP000198558"/>
    </source>
</evidence>
<dbReference type="AlphaFoldDB" id="A0A1I0HBE3"/>
<name>A0A1I0HBE3_9FIRM</name>
<dbReference type="Proteomes" id="UP000490821">
    <property type="component" value="Unassembled WGS sequence"/>
</dbReference>
<reference evidence="5" key="2">
    <citation type="submission" date="2016-10" db="EMBL/GenBank/DDBJ databases">
        <authorList>
            <person name="Varghese N."/>
            <person name="Submissions S."/>
        </authorList>
    </citation>
    <scope>NUCLEOTIDE SEQUENCE [LARGE SCALE GENOMIC DNA]</scope>
    <source>
        <strain evidence="5">DSM 1551</strain>
    </source>
</reference>
<proteinExistence type="predicted"/>
<evidence type="ECO:0000256" key="1">
    <source>
        <dbReference type="SAM" id="Coils"/>
    </source>
</evidence>
<gene>
    <name evidence="3" type="primary">ftsL_1</name>
    <name evidence="3" type="ORF">IMSAGC017_00414</name>
    <name evidence="4" type="ORF">SAMN04489758_1474</name>
</gene>
<evidence type="ECO:0000256" key="2">
    <source>
        <dbReference type="SAM" id="Phobius"/>
    </source>
</evidence>
<dbReference type="EMBL" id="FOIN01000047">
    <property type="protein sequence ID" value="SET81042.1"/>
    <property type="molecule type" value="Genomic_DNA"/>
</dbReference>
<dbReference type="RefSeq" id="WP_092356364.1">
    <property type="nucleotide sequence ID" value="NZ_BLMI01000036.1"/>
</dbReference>
<evidence type="ECO:0000313" key="3">
    <source>
        <dbReference type="EMBL" id="GFI40382.1"/>
    </source>
</evidence>
<sequence length="99" mass="11359">MRHRVRKTKFEAFSQRFLIISMVIFIFGITYVRSLESSCNQEAQKIEKDIKVLRDEIDSLEMQKQELASFSRLNDVAGEKGYTYSNESVASSTPTEGAQ</sequence>
<dbReference type="Proteomes" id="UP000198558">
    <property type="component" value="Unassembled WGS sequence"/>
</dbReference>
<keyword evidence="5" id="KW-1185">Reference proteome</keyword>
<reference evidence="3 6" key="3">
    <citation type="journal article" date="2020" name="Microbiome">
        <title>Single-cell genomics of uncultured bacteria reveals dietary fiber responders in the mouse gut microbiota.</title>
        <authorList>
            <person name="Chijiiwa R."/>
            <person name="Hosokawa M."/>
            <person name="Kogawa M."/>
            <person name="Nishikawa Y."/>
            <person name="Ide K."/>
            <person name="Sakanashi C."/>
            <person name="Takahashi K."/>
            <person name="Takeyama H."/>
        </authorList>
    </citation>
    <scope>NUCLEOTIDE SEQUENCE [LARGE SCALE GENOMIC DNA]</scope>
    <source>
        <strain evidence="3">IMSAGC_017</strain>
    </source>
</reference>
<keyword evidence="4" id="KW-0131">Cell cycle</keyword>
<evidence type="ECO:0000313" key="6">
    <source>
        <dbReference type="Proteomes" id="UP000490821"/>
    </source>
</evidence>
<dbReference type="OrthoDB" id="1650009at2"/>
<accession>A0A1I0HBE3</accession>
<reference evidence="4" key="1">
    <citation type="submission" date="2016-10" db="EMBL/GenBank/DDBJ databases">
        <authorList>
            <person name="de Groot N.N."/>
        </authorList>
    </citation>
    <scope>NUCLEOTIDE SEQUENCE [LARGE SCALE GENOMIC DNA]</scope>
    <source>
        <strain evidence="4">DSM 1551</strain>
    </source>
</reference>
<protein>
    <submittedName>
        <fullName evidence="4">Cell division protein FtsL</fullName>
    </submittedName>
</protein>
<dbReference type="GeneID" id="78289381"/>
<keyword evidence="1" id="KW-0175">Coiled coil</keyword>
<feature type="coiled-coil region" evidence="1">
    <location>
        <begin position="36"/>
        <end position="70"/>
    </location>
</feature>
<evidence type="ECO:0000313" key="4">
    <source>
        <dbReference type="EMBL" id="SET81042.1"/>
    </source>
</evidence>